<dbReference type="InterPro" id="IPR036899">
    <property type="entry name" value="Ribosomal_uL13_sf"/>
</dbReference>
<dbReference type="InterPro" id="IPR005822">
    <property type="entry name" value="Ribosomal_uL13"/>
</dbReference>
<dbReference type="GO" id="GO:0003729">
    <property type="term" value="F:mRNA binding"/>
    <property type="evidence" value="ECO:0007669"/>
    <property type="project" value="TreeGrafter"/>
</dbReference>
<dbReference type="InterPro" id="IPR005823">
    <property type="entry name" value="Ribosomal_uL13_bac-type"/>
</dbReference>
<comment type="function">
    <text evidence="4">This protein is one of the early assembly proteins of the 50S ribosomal subunit, although it is not seen to bind rRNA by itself. It is important during the early stages of 50S assembly.</text>
</comment>
<keyword evidence="2 4" id="KW-0689">Ribosomal protein</keyword>
<dbReference type="GO" id="GO:0017148">
    <property type="term" value="P:negative regulation of translation"/>
    <property type="evidence" value="ECO:0007669"/>
    <property type="project" value="TreeGrafter"/>
</dbReference>
<dbReference type="Proteomes" id="UP000176527">
    <property type="component" value="Unassembled WGS sequence"/>
</dbReference>
<evidence type="ECO:0000313" key="6">
    <source>
        <dbReference type="Proteomes" id="UP000176527"/>
    </source>
</evidence>
<reference evidence="5 6" key="1">
    <citation type="journal article" date="2016" name="Nat. Commun.">
        <title>Thousands of microbial genomes shed light on interconnected biogeochemical processes in an aquifer system.</title>
        <authorList>
            <person name="Anantharaman K."/>
            <person name="Brown C.T."/>
            <person name="Hug L.A."/>
            <person name="Sharon I."/>
            <person name="Castelle C.J."/>
            <person name="Probst A.J."/>
            <person name="Thomas B.C."/>
            <person name="Singh A."/>
            <person name="Wilkins M.J."/>
            <person name="Karaoz U."/>
            <person name="Brodie E.L."/>
            <person name="Williams K.H."/>
            <person name="Hubbard S.S."/>
            <person name="Banfield J.F."/>
        </authorList>
    </citation>
    <scope>NUCLEOTIDE SEQUENCE [LARGE SCALE GENOMIC DNA]</scope>
</reference>
<dbReference type="GO" id="GO:0006412">
    <property type="term" value="P:translation"/>
    <property type="evidence" value="ECO:0007669"/>
    <property type="project" value="UniProtKB-UniRule"/>
</dbReference>
<evidence type="ECO:0000256" key="2">
    <source>
        <dbReference type="ARBA" id="ARBA00022980"/>
    </source>
</evidence>
<evidence type="ECO:0000256" key="1">
    <source>
        <dbReference type="ARBA" id="ARBA00006227"/>
    </source>
</evidence>
<dbReference type="AlphaFoldDB" id="A0A1F5KCE8"/>
<dbReference type="PIRSF" id="PIRSF002181">
    <property type="entry name" value="Ribosomal_L13"/>
    <property type="match status" value="1"/>
</dbReference>
<dbReference type="SUPFAM" id="SSF52161">
    <property type="entry name" value="Ribosomal protein L13"/>
    <property type="match status" value="1"/>
</dbReference>
<dbReference type="PANTHER" id="PTHR11545:SF2">
    <property type="entry name" value="LARGE RIBOSOMAL SUBUNIT PROTEIN UL13M"/>
    <property type="match status" value="1"/>
</dbReference>
<accession>A0A1F5KCE8</accession>
<dbReference type="Gene3D" id="3.90.1180.10">
    <property type="entry name" value="Ribosomal protein L13"/>
    <property type="match status" value="1"/>
</dbReference>
<dbReference type="Pfam" id="PF00572">
    <property type="entry name" value="Ribosomal_L13"/>
    <property type="match status" value="1"/>
</dbReference>
<dbReference type="PANTHER" id="PTHR11545">
    <property type="entry name" value="RIBOSOMAL PROTEIN L13"/>
    <property type="match status" value="1"/>
</dbReference>
<dbReference type="CDD" id="cd00392">
    <property type="entry name" value="Ribosomal_L13"/>
    <property type="match status" value="1"/>
</dbReference>
<proteinExistence type="inferred from homology"/>
<evidence type="ECO:0000256" key="3">
    <source>
        <dbReference type="ARBA" id="ARBA00023274"/>
    </source>
</evidence>
<gene>
    <name evidence="4" type="primary">rplM</name>
    <name evidence="5" type="ORF">A3F00_01435</name>
</gene>
<keyword evidence="3 4" id="KW-0687">Ribonucleoprotein</keyword>
<dbReference type="GO" id="GO:0003735">
    <property type="term" value="F:structural constituent of ribosome"/>
    <property type="evidence" value="ECO:0007669"/>
    <property type="project" value="InterPro"/>
</dbReference>
<dbReference type="EMBL" id="MFDE01000018">
    <property type="protein sequence ID" value="OGE38539.1"/>
    <property type="molecule type" value="Genomic_DNA"/>
</dbReference>
<sequence>MSTNVLSAKDIKREIHTIDADGKILGRLAATVARILMGKNKPQYVPYLDSGDFVVVTNAAKIKVTGKKAAQKKYVNHSGYPGGLRVETFDKLILRRPEKIIEHAIAGMLPKGKLGRKMFKKLKVYKGEEVRA</sequence>
<comment type="caution">
    <text evidence="5">The sequence shown here is derived from an EMBL/GenBank/DDBJ whole genome shotgun (WGS) entry which is preliminary data.</text>
</comment>
<dbReference type="NCBIfam" id="TIGR01066">
    <property type="entry name" value="rplM_bact"/>
    <property type="match status" value="1"/>
</dbReference>
<name>A0A1F5KCE8_9BACT</name>
<organism evidence="5 6">
    <name type="scientific">Candidatus Daviesbacteria bacterium RIFCSPHIGHO2_12_FULL_37_11</name>
    <dbReference type="NCBI Taxonomy" id="1797777"/>
    <lineage>
        <taxon>Bacteria</taxon>
        <taxon>Candidatus Daviesiibacteriota</taxon>
    </lineage>
</organism>
<evidence type="ECO:0000256" key="4">
    <source>
        <dbReference type="HAMAP-Rule" id="MF_01366"/>
    </source>
</evidence>
<comment type="similarity">
    <text evidence="1 4">Belongs to the universal ribosomal protein uL13 family.</text>
</comment>
<dbReference type="HAMAP" id="MF_01366">
    <property type="entry name" value="Ribosomal_uL13"/>
    <property type="match status" value="1"/>
</dbReference>
<protein>
    <recommendedName>
        <fullName evidence="4">Large ribosomal subunit protein uL13</fullName>
    </recommendedName>
</protein>
<comment type="subunit">
    <text evidence="4">Part of the 50S ribosomal subunit.</text>
</comment>
<dbReference type="GO" id="GO:0022625">
    <property type="term" value="C:cytosolic large ribosomal subunit"/>
    <property type="evidence" value="ECO:0007669"/>
    <property type="project" value="TreeGrafter"/>
</dbReference>
<evidence type="ECO:0000313" key="5">
    <source>
        <dbReference type="EMBL" id="OGE38539.1"/>
    </source>
</evidence>